<dbReference type="EMBL" id="AP021876">
    <property type="protein sequence ID" value="BBO81331.1"/>
    <property type="molecule type" value="Genomic_DNA"/>
</dbReference>
<feature type="domain" description="Beta-Casp" evidence="2">
    <location>
        <begin position="1"/>
        <end position="61"/>
    </location>
</feature>
<dbReference type="Pfam" id="PF10996">
    <property type="entry name" value="Beta-Casp"/>
    <property type="match status" value="1"/>
</dbReference>
<dbReference type="PANTHER" id="PTHR11203:SF37">
    <property type="entry name" value="INTEGRATOR COMPLEX SUBUNIT 11"/>
    <property type="match status" value="1"/>
</dbReference>
<evidence type="ECO:0000313" key="4">
    <source>
        <dbReference type="Proteomes" id="UP000425960"/>
    </source>
</evidence>
<gene>
    <name evidence="3" type="ORF">DSCO28_18970</name>
</gene>
<accession>A0A5K7ZKA5</accession>
<dbReference type="KEGG" id="dov:DSCO28_18970"/>
<proteinExistence type="predicted"/>
<keyword evidence="1" id="KW-0378">Hydrolase</keyword>
<dbReference type="SMART" id="SM01027">
    <property type="entry name" value="Beta-Casp"/>
    <property type="match status" value="1"/>
</dbReference>
<dbReference type="Gene3D" id="3.40.50.10890">
    <property type="match status" value="1"/>
</dbReference>
<dbReference type="GO" id="GO:0016787">
    <property type="term" value="F:hydrolase activity"/>
    <property type="evidence" value="ECO:0007669"/>
    <property type="project" value="UniProtKB-KW"/>
</dbReference>
<protein>
    <recommendedName>
        <fullName evidence="2">Beta-Casp domain-containing protein</fullName>
    </recommendedName>
</protein>
<dbReference type="Pfam" id="PF07521">
    <property type="entry name" value="RMMBL"/>
    <property type="match status" value="1"/>
</dbReference>
<organism evidence="3 4">
    <name type="scientific">Desulfosarcina ovata subsp. sediminis</name>
    <dbReference type="NCBI Taxonomy" id="885957"/>
    <lineage>
        <taxon>Bacteria</taxon>
        <taxon>Pseudomonadati</taxon>
        <taxon>Thermodesulfobacteriota</taxon>
        <taxon>Desulfobacteria</taxon>
        <taxon>Desulfobacterales</taxon>
        <taxon>Desulfosarcinaceae</taxon>
        <taxon>Desulfosarcina</taxon>
    </lineage>
</organism>
<dbReference type="InterPro" id="IPR036866">
    <property type="entry name" value="RibonucZ/Hydroxyglut_hydro"/>
</dbReference>
<evidence type="ECO:0000259" key="2">
    <source>
        <dbReference type="SMART" id="SM01027"/>
    </source>
</evidence>
<sequence length="139" mass="14926">MENHHNHLKLCDASGPAIILAGSGMCIGGRIVDHLAKVIEDSTNDILFVGYQAAGTPGRAIQDYADKPGGYVYLDDDRKTINAKVHTLTGYSAHADQKGLVDWIASIPEKPGAIKLVHVEGSARSTLKDVLEKRGHTVQ</sequence>
<dbReference type="Proteomes" id="UP000425960">
    <property type="component" value="Chromosome"/>
</dbReference>
<dbReference type="SUPFAM" id="SSF56281">
    <property type="entry name" value="Metallo-hydrolase/oxidoreductase"/>
    <property type="match status" value="1"/>
</dbReference>
<reference evidence="3 4" key="1">
    <citation type="submission" date="2019-11" db="EMBL/GenBank/DDBJ databases">
        <title>Comparative genomics of hydrocarbon-degrading Desulfosarcina strains.</title>
        <authorList>
            <person name="Watanabe M."/>
            <person name="Kojima H."/>
            <person name="Fukui M."/>
        </authorList>
    </citation>
    <scope>NUCLEOTIDE SEQUENCE [LARGE SCALE GENOMIC DNA]</scope>
    <source>
        <strain evidence="3 4">28bB2T</strain>
    </source>
</reference>
<dbReference type="GO" id="GO:0004521">
    <property type="term" value="F:RNA endonuclease activity"/>
    <property type="evidence" value="ECO:0007669"/>
    <property type="project" value="TreeGrafter"/>
</dbReference>
<name>A0A5K7ZKA5_9BACT</name>
<dbReference type="AlphaFoldDB" id="A0A5K7ZKA5"/>
<dbReference type="InterPro" id="IPR050698">
    <property type="entry name" value="MBL"/>
</dbReference>
<evidence type="ECO:0000313" key="3">
    <source>
        <dbReference type="EMBL" id="BBO81331.1"/>
    </source>
</evidence>
<evidence type="ECO:0000256" key="1">
    <source>
        <dbReference type="ARBA" id="ARBA00022801"/>
    </source>
</evidence>
<dbReference type="InterPro" id="IPR011108">
    <property type="entry name" value="RMMBL"/>
</dbReference>
<dbReference type="InterPro" id="IPR022712">
    <property type="entry name" value="Beta_Casp"/>
</dbReference>
<dbReference type="PANTHER" id="PTHR11203">
    <property type="entry name" value="CLEAVAGE AND POLYADENYLATION SPECIFICITY FACTOR FAMILY MEMBER"/>
    <property type="match status" value="1"/>
</dbReference>